<dbReference type="STRING" id="1798512.A3A39_04940"/>
<evidence type="ECO:0000313" key="3">
    <source>
        <dbReference type="Proteomes" id="UP000177372"/>
    </source>
</evidence>
<evidence type="ECO:0000259" key="1">
    <source>
        <dbReference type="SMART" id="SM01321"/>
    </source>
</evidence>
<dbReference type="GO" id="GO:0004803">
    <property type="term" value="F:transposase activity"/>
    <property type="evidence" value="ECO:0007669"/>
    <property type="project" value="InterPro"/>
</dbReference>
<dbReference type="Gene3D" id="3.30.70.1290">
    <property type="entry name" value="Transposase IS200-like"/>
    <property type="match status" value="1"/>
</dbReference>
<dbReference type="GO" id="GO:0006313">
    <property type="term" value="P:DNA transposition"/>
    <property type="evidence" value="ECO:0007669"/>
    <property type="project" value="InterPro"/>
</dbReference>
<proteinExistence type="predicted"/>
<dbReference type="Pfam" id="PF01797">
    <property type="entry name" value="Y1_Tnp"/>
    <property type="match status" value="1"/>
</dbReference>
<accession>A0A1F6F035</accession>
<dbReference type="PANTHER" id="PTHR34322:SF2">
    <property type="entry name" value="TRANSPOSASE IS200-LIKE DOMAIN-CONTAINING PROTEIN"/>
    <property type="match status" value="1"/>
</dbReference>
<dbReference type="SUPFAM" id="SSF143422">
    <property type="entry name" value="Transposase IS200-like"/>
    <property type="match status" value="1"/>
</dbReference>
<dbReference type="AlphaFoldDB" id="A0A1F6F035"/>
<organism evidence="2 3">
    <name type="scientific">Candidatus Kaiserbacteria bacterium RIFCSPLOWO2_01_FULL_54_13</name>
    <dbReference type="NCBI Taxonomy" id="1798512"/>
    <lineage>
        <taxon>Bacteria</taxon>
        <taxon>Candidatus Kaiseribacteriota</taxon>
    </lineage>
</organism>
<comment type="caution">
    <text evidence="2">The sequence shown here is derived from an EMBL/GenBank/DDBJ whole genome shotgun (WGS) entry which is preliminary data.</text>
</comment>
<dbReference type="PANTHER" id="PTHR34322">
    <property type="entry name" value="TRANSPOSASE, Y1_TNP DOMAIN-CONTAINING"/>
    <property type="match status" value="1"/>
</dbReference>
<protein>
    <recommendedName>
        <fullName evidence="1">Transposase IS200-like domain-containing protein</fullName>
    </recommendedName>
</protein>
<dbReference type="SMART" id="SM01321">
    <property type="entry name" value="Y1_Tnp"/>
    <property type="match status" value="1"/>
</dbReference>
<evidence type="ECO:0000313" key="2">
    <source>
        <dbReference type="EMBL" id="OGG79196.1"/>
    </source>
</evidence>
<dbReference type="InterPro" id="IPR002686">
    <property type="entry name" value="Transposase_17"/>
</dbReference>
<dbReference type="GO" id="GO:0003677">
    <property type="term" value="F:DNA binding"/>
    <property type="evidence" value="ECO:0007669"/>
    <property type="project" value="InterPro"/>
</dbReference>
<dbReference type="InterPro" id="IPR036515">
    <property type="entry name" value="Transposase_17_sf"/>
</dbReference>
<gene>
    <name evidence="2" type="ORF">A3A39_04940</name>
</gene>
<dbReference type="Proteomes" id="UP000177372">
    <property type="component" value="Unassembled WGS sequence"/>
</dbReference>
<dbReference type="EMBL" id="MFLZ01000040">
    <property type="protein sequence ID" value="OGG79196.1"/>
    <property type="molecule type" value="Genomic_DNA"/>
</dbReference>
<reference evidence="2 3" key="1">
    <citation type="journal article" date="2016" name="Nat. Commun.">
        <title>Thousands of microbial genomes shed light on interconnected biogeochemical processes in an aquifer system.</title>
        <authorList>
            <person name="Anantharaman K."/>
            <person name="Brown C.T."/>
            <person name="Hug L.A."/>
            <person name="Sharon I."/>
            <person name="Castelle C.J."/>
            <person name="Probst A.J."/>
            <person name="Thomas B.C."/>
            <person name="Singh A."/>
            <person name="Wilkins M.J."/>
            <person name="Karaoz U."/>
            <person name="Brodie E.L."/>
            <person name="Williams K.H."/>
            <person name="Hubbard S.S."/>
            <person name="Banfield J.F."/>
        </authorList>
    </citation>
    <scope>NUCLEOTIDE SEQUENCE [LARGE SCALE GENOMIC DNA]</scope>
</reference>
<feature type="domain" description="Transposase IS200-like" evidence="1">
    <location>
        <begin position="8"/>
        <end position="149"/>
    </location>
</feature>
<name>A0A1F6F035_9BACT</name>
<sequence length="225" mass="26640">MLRATPLVAGENYHIYNRGAGKQKIFLNDSDYRRFQALIFVGNNSEGIHLSNLRKHQGRSLTWVFEKKIDHLPVDVYAYSLMPNHFHLVLRQKTDDGITCFLRRVCTAYSMYYNLKYRHSGTLFQGRFKSNHLDTDPYFKWIFPYVHLNPVSLIEADWQEKGIRNPARAREFLKNYRYSSYYDYYTGERPERAILAHKEVSGLLDKGRDLHGMLSAYRRGRVLYI</sequence>